<proteinExistence type="predicted"/>
<protein>
    <submittedName>
        <fullName evidence="1">Uncharacterized protein</fullName>
    </submittedName>
</protein>
<comment type="caution">
    <text evidence="1">The sequence shown here is derived from an EMBL/GenBank/DDBJ whole genome shotgun (WGS) entry which is preliminary data.</text>
</comment>
<dbReference type="EMBL" id="QGKY02001250">
    <property type="protein sequence ID" value="KAF2561513.1"/>
    <property type="molecule type" value="Genomic_DNA"/>
</dbReference>
<sequence>MALFTFCFQTRPWSFWKVIGEDLYGESPEQSVRVVCTIPNSVLRSRMANSSFLLADFEATFHECEKRRPKEMICSVFLSMDFEDWSRRYSRVFLAREPETWRIVRLKKFRFDKLSLRASPRATLYLRFTEPYI</sequence>
<dbReference type="AlphaFoldDB" id="A0A8S9HU77"/>
<reference evidence="1" key="1">
    <citation type="submission" date="2019-12" db="EMBL/GenBank/DDBJ databases">
        <title>Genome sequencing and annotation of Brassica cretica.</title>
        <authorList>
            <person name="Studholme D.J."/>
            <person name="Sarris P.F."/>
        </authorList>
    </citation>
    <scope>NUCLEOTIDE SEQUENCE</scope>
    <source>
        <strain evidence="1">PFS-102/07</strain>
        <tissue evidence="1">Leaf</tissue>
    </source>
</reference>
<accession>A0A8S9HU77</accession>
<evidence type="ECO:0000313" key="1">
    <source>
        <dbReference type="EMBL" id="KAF2561513.1"/>
    </source>
</evidence>
<name>A0A8S9HU77_BRACR</name>
<organism evidence="1">
    <name type="scientific">Brassica cretica</name>
    <name type="common">Mustard</name>
    <dbReference type="NCBI Taxonomy" id="69181"/>
    <lineage>
        <taxon>Eukaryota</taxon>
        <taxon>Viridiplantae</taxon>
        <taxon>Streptophyta</taxon>
        <taxon>Embryophyta</taxon>
        <taxon>Tracheophyta</taxon>
        <taxon>Spermatophyta</taxon>
        <taxon>Magnoliopsida</taxon>
        <taxon>eudicotyledons</taxon>
        <taxon>Gunneridae</taxon>
        <taxon>Pentapetalae</taxon>
        <taxon>rosids</taxon>
        <taxon>malvids</taxon>
        <taxon>Brassicales</taxon>
        <taxon>Brassicaceae</taxon>
        <taxon>Brassiceae</taxon>
        <taxon>Brassica</taxon>
    </lineage>
</organism>
<gene>
    <name evidence="1" type="ORF">F2Q70_00018005</name>
</gene>